<evidence type="ECO:0000256" key="1">
    <source>
        <dbReference type="SAM" id="MobiDB-lite"/>
    </source>
</evidence>
<organism evidence="2">
    <name type="scientific">Micrurus spixii</name>
    <name type="common">Amazon coral snake</name>
    <dbReference type="NCBI Taxonomy" id="129469"/>
    <lineage>
        <taxon>Eukaryota</taxon>
        <taxon>Metazoa</taxon>
        <taxon>Chordata</taxon>
        <taxon>Craniata</taxon>
        <taxon>Vertebrata</taxon>
        <taxon>Euteleostomi</taxon>
        <taxon>Lepidosauria</taxon>
        <taxon>Squamata</taxon>
        <taxon>Bifurcata</taxon>
        <taxon>Unidentata</taxon>
        <taxon>Episquamata</taxon>
        <taxon>Toxicofera</taxon>
        <taxon>Serpentes</taxon>
        <taxon>Colubroidea</taxon>
        <taxon>Elapidae</taxon>
        <taxon>Elapinae</taxon>
        <taxon>Micrurus</taxon>
    </lineage>
</organism>
<feature type="compositionally biased region" description="Polar residues" evidence="1">
    <location>
        <begin position="22"/>
        <end position="36"/>
    </location>
</feature>
<dbReference type="AlphaFoldDB" id="A0A2D4MWW4"/>
<feature type="compositionally biased region" description="Basic residues" evidence="1">
    <location>
        <begin position="86"/>
        <end position="98"/>
    </location>
</feature>
<reference evidence="2" key="1">
    <citation type="submission" date="2017-07" db="EMBL/GenBank/DDBJ databases">
        <authorList>
            <person name="Mikheyev A."/>
            <person name="Grau M."/>
        </authorList>
    </citation>
    <scope>NUCLEOTIDE SEQUENCE</scope>
    <source>
        <tissue evidence="2">Venom_gland</tissue>
    </source>
</reference>
<reference evidence="2" key="2">
    <citation type="submission" date="2017-11" db="EMBL/GenBank/DDBJ databases">
        <title>Coralsnake Venomics: Analyses of Venom Gland Transcriptomes and Proteomes of Six Brazilian Taxa.</title>
        <authorList>
            <person name="Aird S.D."/>
            <person name="Jorge da Silva N."/>
            <person name="Qiu L."/>
            <person name="Villar-Briones A."/>
            <person name="Aparecida-Saddi V."/>
            <person name="Campos-Telles M.P."/>
            <person name="Grau M."/>
            <person name="Mikheyev A.S."/>
        </authorList>
    </citation>
    <scope>NUCLEOTIDE SEQUENCE</scope>
    <source>
        <tissue evidence="2">Venom_gland</tissue>
    </source>
</reference>
<feature type="region of interest" description="Disordered" evidence="1">
    <location>
        <begin position="70"/>
        <end position="101"/>
    </location>
</feature>
<accession>A0A2D4MWW4</accession>
<protein>
    <submittedName>
        <fullName evidence="2">Uncharacterized protein</fullName>
    </submittedName>
</protein>
<name>A0A2D4MWW4_9SAUR</name>
<feature type="region of interest" description="Disordered" evidence="1">
    <location>
        <begin position="13"/>
        <end position="42"/>
    </location>
</feature>
<dbReference type="EMBL" id="IACM01129016">
    <property type="protein sequence ID" value="LAB37598.1"/>
    <property type="molecule type" value="Transcribed_RNA"/>
</dbReference>
<proteinExistence type="predicted"/>
<evidence type="ECO:0000313" key="2">
    <source>
        <dbReference type="EMBL" id="LAB37598.1"/>
    </source>
</evidence>
<sequence length="123" mass="14453">MCFFHKFTTAKTKEHHIATEQDPITQKEQTEANKSQDQQKIDRRKRFMQEHRNSILNIYPCLEKINQAELTSTGQVQNRRGERSTHNKKRRSHTKFGNKQKNLLGLQGDLLHSQQDSASFLFS</sequence>